<organism evidence="2 3">
    <name type="scientific">Niabella digestorum</name>
    <dbReference type="NCBI Taxonomy" id="3117701"/>
    <lineage>
        <taxon>Bacteria</taxon>
        <taxon>Pseudomonadati</taxon>
        <taxon>Bacteroidota</taxon>
        <taxon>Chitinophagia</taxon>
        <taxon>Chitinophagales</taxon>
        <taxon>Chitinophagaceae</taxon>
        <taxon>Niabella</taxon>
    </lineage>
</organism>
<evidence type="ECO:0000313" key="2">
    <source>
        <dbReference type="EMBL" id="MEE6188130.1"/>
    </source>
</evidence>
<protein>
    <submittedName>
        <fullName evidence="2">DUF1573 domain-containing protein</fullName>
    </submittedName>
</protein>
<dbReference type="RefSeq" id="WP_330975532.1">
    <property type="nucleotide sequence ID" value="NZ_JAZGLY010000008.1"/>
</dbReference>
<keyword evidence="3" id="KW-1185">Reference proteome</keyword>
<reference evidence="2 3" key="1">
    <citation type="submission" date="2024-01" db="EMBL/GenBank/DDBJ databases">
        <title>Niabella digestum sp. nov., isolated from waste digestion system.</title>
        <authorList>
            <person name="Zhang L."/>
        </authorList>
    </citation>
    <scope>NUCLEOTIDE SEQUENCE [LARGE SCALE GENOMIC DNA]</scope>
    <source>
        <strain evidence="2 3">A18</strain>
    </source>
</reference>
<dbReference type="EMBL" id="JAZGLY010000008">
    <property type="protein sequence ID" value="MEE6188130.1"/>
    <property type="molecule type" value="Genomic_DNA"/>
</dbReference>
<dbReference type="PROSITE" id="PS51257">
    <property type="entry name" value="PROKAR_LIPOPROTEIN"/>
    <property type="match status" value="1"/>
</dbReference>
<keyword evidence="1" id="KW-0732">Signal</keyword>
<dbReference type="PANTHER" id="PTHR37833:SF1">
    <property type="entry name" value="SIGNAL PEPTIDE PROTEIN"/>
    <property type="match status" value="1"/>
</dbReference>
<evidence type="ECO:0000256" key="1">
    <source>
        <dbReference type="SAM" id="SignalP"/>
    </source>
</evidence>
<dbReference type="PANTHER" id="PTHR37833">
    <property type="entry name" value="LIPOPROTEIN-RELATED"/>
    <property type="match status" value="1"/>
</dbReference>
<dbReference type="Proteomes" id="UP001357452">
    <property type="component" value="Unassembled WGS sequence"/>
</dbReference>
<evidence type="ECO:0000313" key="3">
    <source>
        <dbReference type="Proteomes" id="UP001357452"/>
    </source>
</evidence>
<dbReference type="Gene3D" id="2.60.40.10">
    <property type="entry name" value="Immunoglobulins"/>
    <property type="match status" value="1"/>
</dbReference>
<comment type="caution">
    <text evidence="2">The sequence shown here is derived from an EMBL/GenBank/DDBJ whole genome shotgun (WGS) entry which is preliminary data.</text>
</comment>
<feature type="chain" id="PRO_5046473330" evidence="1">
    <location>
        <begin position="27"/>
        <end position="151"/>
    </location>
</feature>
<dbReference type="InterPro" id="IPR011467">
    <property type="entry name" value="DUF1573"/>
</dbReference>
<accession>A0ABU7RJG0</accession>
<name>A0ABU7RJG0_9BACT</name>
<feature type="signal peptide" evidence="1">
    <location>
        <begin position="1"/>
        <end position="26"/>
    </location>
</feature>
<sequence length="151" mass="16157">MKRLLVVLTLAAGMAACNSGNQSANADEAPLNDSLKQAALRDSSNYTTVEWVDSTFQDIGSIKKGQTVEIPFVVKNTGDKPLIISSVNPGCGCTVADKPEKPIMPGQEDKIVARYNSTGQPTGTHTKNVKVRANTKPTTDHLLLFKVTVTD</sequence>
<gene>
    <name evidence="2" type="ORF">V2H41_12690</name>
</gene>
<proteinExistence type="predicted"/>
<dbReference type="Pfam" id="PF07610">
    <property type="entry name" value="DUF1573"/>
    <property type="match status" value="1"/>
</dbReference>
<dbReference type="InterPro" id="IPR013783">
    <property type="entry name" value="Ig-like_fold"/>
</dbReference>